<feature type="coiled-coil region" evidence="1">
    <location>
        <begin position="40"/>
        <end position="107"/>
    </location>
</feature>
<organism evidence="3 4">
    <name type="scientific">Aliidiomarina halalkaliphila</name>
    <dbReference type="NCBI Taxonomy" id="2593535"/>
    <lineage>
        <taxon>Bacteria</taxon>
        <taxon>Pseudomonadati</taxon>
        <taxon>Pseudomonadota</taxon>
        <taxon>Gammaproteobacteria</taxon>
        <taxon>Alteromonadales</taxon>
        <taxon>Idiomarinaceae</taxon>
        <taxon>Aliidiomarina</taxon>
    </lineage>
</organism>
<protein>
    <submittedName>
        <fullName evidence="3">Type II secretion system protein M</fullName>
    </submittedName>
</protein>
<dbReference type="Proteomes" id="UP000320359">
    <property type="component" value="Unassembled WGS sequence"/>
</dbReference>
<evidence type="ECO:0000256" key="1">
    <source>
        <dbReference type="SAM" id="Coils"/>
    </source>
</evidence>
<accession>A0A552X624</accession>
<feature type="transmembrane region" description="Helical" evidence="2">
    <location>
        <begin position="21"/>
        <end position="40"/>
    </location>
</feature>
<dbReference type="InterPro" id="IPR007690">
    <property type="entry name" value="T2SS_GspM"/>
</dbReference>
<dbReference type="AlphaFoldDB" id="A0A552X624"/>
<keyword evidence="1" id="KW-0175">Coiled coil</keyword>
<sequence length="212" mass="24299">MKSIMEKGNQWFTARSERERVIFSILFVAMVGWLSFLLFVDRAQVAQAQLERQMRQITADSNRVNQEISRLRQHVAGDPNNELEARKRQLGARNDRLEQQLDELADFVEPEQLLVWMQALLTGHAGLKLRAFDTHPPEPFLSGAVGGTVYQHTVEVELEGTYFAVRDYLASVQRLPIGFYWQALDYQVGQHPNAVVKLTLYTLSQAEVQRAL</sequence>
<reference evidence="3 4" key="1">
    <citation type="submission" date="2019-07" db="EMBL/GenBank/DDBJ databases">
        <authorList>
            <person name="Yang M."/>
            <person name="Zhao D."/>
            <person name="Xiang H."/>
        </authorList>
    </citation>
    <scope>NUCLEOTIDE SEQUENCE [LARGE SCALE GENOMIC DNA]</scope>
    <source>
        <strain evidence="3 4">IM1326</strain>
    </source>
</reference>
<dbReference type="GO" id="GO:0015628">
    <property type="term" value="P:protein secretion by the type II secretion system"/>
    <property type="evidence" value="ECO:0007669"/>
    <property type="project" value="InterPro"/>
</dbReference>
<keyword evidence="2" id="KW-1133">Transmembrane helix</keyword>
<dbReference type="Pfam" id="PF04612">
    <property type="entry name" value="T2SSM"/>
    <property type="match status" value="1"/>
</dbReference>
<keyword evidence="2" id="KW-0812">Transmembrane</keyword>
<keyword evidence="2" id="KW-0472">Membrane</keyword>
<dbReference type="OrthoDB" id="9151209at2"/>
<comment type="caution">
    <text evidence="3">The sequence shown here is derived from an EMBL/GenBank/DDBJ whole genome shotgun (WGS) entry which is preliminary data.</text>
</comment>
<dbReference type="GO" id="GO:0015627">
    <property type="term" value="C:type II protein secretion system complex"/>
    <property type="evidence" value="ECO:0007669"/>
    <property type="project" value="InterPro"/>
</dbReference>
<gene>
    <name evidence="3" type="ORF">FM042_06505</name>
</gene>
<proteinExistence type="predicted"/>
<dbReference type="EMBL" id="VJWL01000001">
    <property type="protein sequence ID" value="TRW50471.1"/>
    <property type="molecule type" value="Genomic_DNA"/>
</dbReference>
<keyword evidence="4" id="KW-1185">Reference proteome</keyword>
<evidence type="ECO:0000256" key="2">
    <source>
        <dbReference type="SAM" id="Phobius"/>
    </source>
</evidence>
<evidence type="ECO:0000313" key="3">
    <source>
        <dbReference type="EMBL" id="TRW50471.1"/>
    </source>
</evidence>
<name>A0A552X624_9GAMM</name>
<evidence type="ECO:0000313" key="4">
    <source>
        <dbReference type="Proteomes" id="UP000320359"/>
    </source>
</evidence>
<dbReference type="RefSeq" id="WP_143235503.1">
    <property type="nucleotide sequence ID" value="NZ_VJWL01000001.1"/>
</dbReference>